<name>A0A0R1ZLD6_9LACO</name>
<dbReference type="RefSeq" id="WP_054679229.1">
    <property type="nucleotide sequence ID" value="NZ_AYYO01000023.1"/>
</dbReference>
<protein>
    <recommendedName>
        <fullName evidence="4">AI-2E family transporter</fullName>
    </recommendedName>
</protein>
<dbReference type="Proteomes" id="UP000051679">
    <property type="component" value="Unassembled WGS sequence"/>
</dbReference>
<evidence type="ECO:0000313" key="2">
    <source>
        <dbReference type="EMBL" id="KRM55343.1"/>
    </source>
</evidence>
<evidence type="ECO:0008006" key="4">
    <source>
        <dbReference type="Google" id="ProtNLM"/>
    </source>
</evidence>
<feature type="transmembrane region" description="Helical" evidence="1">
    <location>
        <begin position="74"/>
        <end position="98"/>
    </location>
</feature>
<comment type="caution">
    <text evidence="2">The sequence shown here is derived from an EMBL/GenBank/DDBJ whole genome shotgun (WGS) entry which is preliminary data.</text>
</comment>
<organism evidence="2 3">
    <name type="scientific">Lacticaseibacillus sharpeae JCM 1186 = DSM 20505</name>
    <dbReference type="NCBI Taxonomy" id="1291052"/>
    <lineage>
        <taxon>Bacteria</taxon>
        <taxon>Bacillati</taxon>
        <taxon>Bacillota</taxon>
        <taxon>Bacilli</taxon>
        <taxon>Lactobacillales</taxon>
        <taxon>Lactobacillaceae</taxon>
        <taxon>Lacticaseibacillus</taxon>
    </lineage>
</organism>
<gene>
    <name evidence="2" type="ORF">FC18_GL001374</name>
</gene>
<proteinExistence type="predicted"/>
<keyword evidence="3" id="KW-1185">Reference proteome</keyword>
<keyword evidence="1" id="KW-0472">Membrane</keyword>
<keyword evidence="1" id="KW-0812">Transmembrane</keyword>
<sequence>MKSIRLFFAPGGSKADISKMFDVCGGVFVLAYLIGLLWRLRFGLDVLGVGAVLTIVPLSKWFERTRMPHLGAVLLAIVLGFLLLAGTSLLLLVMGAAFGRP</sequence>
<accession>A0A0R1ZLD6</accession>
<evidence type="ECO:0000256" key="1">
    <source>
        <dbReference type="SAM" id="Phobius"/>
    </source>
</evidence>
<dbReference type="AlphaFoldDB" id="A0A0R1ZLD6"/>
<reference evidence="2 3" key="1">
    <citation type="journal article" date="2015" name="Genome Announc.">
        <title>Expanding the biotechnology potential of lactobacilli through comparative genomics of 213 strains and associated genera.</title>
        <authorList>
            <person name="Sun Z."/>
            <person name="Harris H.M."/>
            <person name="McCann A."/>
            <person name="Guo C."/>
            <person name="Argimon S."/>
            <person name="Zhang W."/>
            <person name="Yang X."/>
            <person name="Jeffery I.B."/>
            <person name="Cooney J.C."/>
            <person name="Kagawa T.F."/>
            <person name="Liu W."/>
            <person name="Song Y."/>
            <person name="Salvetti E."/>
            <person name="Wrobel A."/>
            <person name="Rasinkangas P."/>
            <person name="Parkhill J."/>
            <person name="Rea M.C."/>
            <person name="O'Sullivan O."/>
            <person name="Ritari J."/>
            <person name="Douillard F.P."/>
            <person name="Paul Ross R."/>
            <person name="Yang R."/>
            <person name="Briner A.E."/>
            <person name="Felis G.E."/>
            <person name="de Vos W.M."/>
            <person name="Barrangou R."/>
            <person name="Klaenhammer T.R."/>
            <person name="Caufield P.W."/>
            <person name="Cui Y."/>
            <person name="Zhang H."/>
            <person name="O'Toole P.W."/>
        </authorList>
    </citation>
    <scope>NUCLEOTIDE SEQUENCE [LARGE SCALE GENOMIC DNA]</scope>
    <source>
        <strain evidence="2 3">DSM 20505</strain>
    </source>
</reference>
<feature type="transmembrane region" description="Helical" evidence="1">
    <location>
        <begin position="20"/>
        <end position="38"/>
    </location>
</feature>
<evidence type="ECO:0000313" key="3">
    <source>
        <dbReference type="Proteomes" id="UP000051679"/>
    </source>
</evidence>
<feature type="transmembrane region" description="Helical" evidence="1">
    <location>
        <begin position="44"/>
        <end position="62"/>
    </location>
</feature>
<dbReference type="PATRIC" id="fig|1291052.5.peg.1393"/>
<dbReference type="EMBL" id="AYYO01000023">
    <property type="protein sequence ID" value="KRM55343.1"/>
    <property type="molecule type" value="Genomic_DNA"/>
</dbReference>
<keyword evidence="1" id="KW-1133">Transmembrane helix</keyword>
<dbReference type="STRING" id="1291052.FC18_GL001374"/>